<evidence type="ECO:0000313" key="1">
    <source>
        <dbReference type="EMBL" id="PIY32080.1"/>
    </source>
</evidence>
<dbReference type="RefSeq" id="WP_406607886.1">
    <property type="nucleotide sequence ID" value="NZ_PFKO01000263.1"/>
</dbReference>
<dbReference type="EMBL" id="PFKO01000263">
    <property type="protein sequence ID" value="PIY32080.1"/>
    <property type="molecule type" value="Genomic_DNA"/>
</dbReference>
<evidence type="ECO:0000313" key="2">
    <source>
        <dbReference type="Proteomes" id="UP000230646"/>
    </source>
</evidence>
<protein>
    <submittedName>
        <fullName evidence="1">Uncharacterized protein</fullName>
    </submittedName>
</protein>
<gene>
    <name evidence="1" type="ORF">COZ07_07000</name>
</gene>
<dbReference type="Proteomes" id="UP000230646">
    <property type="component" value="Unassembled WGS sequence"/>
</dbReference>
<comment type="caution">
    <text evidence="1">The sequence shown here is derived from an EMBL/GenBank/DDBJ whole genome shotgun (WGS) entry which is preliminary data.</text>
</comment>
<name>A0A2M7PN73_9BACT</name>
<accession>A0A2M7PN73</accession>
<feature type="non-terminal residue" evidence="1">
    <location>
        <position position="685"/>
    </location>
</feature>
<organism evidence="1 2">
    <name type="scientific">Candidatus Infernicultor aquiphilus</name>
    <dbReference type="NCBI Taxonomy" id="1805029"/>
    <lineage>
        <taxon>Bacteria</taxon>
        <taxon>Pseudomonadati</taxon>
        <taxon>Atribacterota</taxon>
        <taxon>Candidatus Phoenicimicrobiia</taxon>
        <taxon>Candidatus Pheonicimicrobiales</taxon>
        <taxon>Candidatus Phoenicimicrobiaceae</taxon>
        <taxon>Candidatus Infernicultor</taxon>
    </lineage>
</organism>
<sequence length="685" mass="76039">MQTIPDELTNIIASKSQKLAYQLRVAWDLNDFLATITFAVVGTSVVSGQDIVKGNAAAVTEWDKYTYENETQYVKKYEFIRETGFPLNSVIKSRASIVLDNTSKRFLPHALPFGTAVEIDDCDVATGWTQSQDGIAPTISTSRKEGTNSLNCGINTAASENTYAQYDKAPSVIDISSIADADKKIALFLYVKDKTKLATANAVEIRIGSDATTNYYRIQIVNSEILQNGWNEIKKAATKVGTPVQTAIDTIRVIFNEATVPASVTLGDLKIDYIRICDSTEEDNYIGSFIRGGRFIKLFSGYNAYSIPQFVGMTDRPKNNIKLAETIINAYDVLHYLETWQMSTGYLLEDHRGDEVIAQVLADAGFTAGQSSLETSMMTIPFTWIKKGQKALDIIRKVCEAENATFYVDEEGIMCFENRYHLSQSPHTSSQYTLDYDEEIIDVGLEPTEVINKAKITAMPREVQASQKIFEKEGASVINAGETLELWAEFQDDYGELPCTAITEPTAGGATSYFKGNTSENGTETDKTNDLSIITWETLGGTVAKMIFTNSGASKVYLTELVIFGTPAKVVKEISYETPDTDAQESIDEFGLKFYELKNDLIQSADYARTLGDTIVYSFKEPKKSLETTIKGLPHLQLEDMVTVNEGSTGETYYMYVAKIEKLAEGYFYKVLLREKVIQSYAIVG</sequence>
<proteinExistence type="predicted"/>
<reference evidence="1 2" key="1">
    <citation type="submission" date="2017-09" db="EMBL/GenBank/DDBJ databases">
        <title>Depth-based differentiation of microbial function through sediment-hosted aquifers and enrichment of novel symbionts in the deep terrestrial subsurface.</title>
        <authorList>
            <person name="Probst A.J."/>
            <person name="Ladd B."/>
            <person name="Jarett J.K."/>
            <person name="Geller-Mcgrath D.E."/>
            <person name="Sieber C.M."/>
            <person name="Emerson J.B."/>
            <person name="Anantharaman K."/>
            <person name="Thomas B.C."/>
            <person name="Malmstrom R."/>
            <person name="Stieglmeier M."/>
            <person name="Klingl A."/>
            <person name="Woyke T."/>
            <person name="Ryan C.M."/>
            <person name="Banfield J.F."/>
        </authorList>
    </citation>
    <scope>NUCLEOTIDE SEQUENCE [LARGE SCALE GENOMIC DNA]</scope>
    <source>
        <strain evidence="1">CG_4_10_14_3_um_filter_34_13</strain>
    </source>
</reference>
<dbReference type="AlphaFoldDB" id="A0A2M7PN73"/>